<keyword evidence="7" id="KW-1185">Reference proteome</keyword>
<dbReference type="Gene3D" id="3.40.50.10420">
    <property type="entry name" value="NagB/RpiA/CoA transferase-like"/>
    <property type="match status" value="1"/>
</dbReference>
<dbReference type="PIRSF" id="PIRSF006806">
    <property type="entry name" value="FTHF_cligase"/>
    <property type="match status" value="1"/>
</dbReference>
<dbReference type="Pfam" id="PF01812">
    <property type="entry name" value="5-FTHF_cyc-lig"/>
    <property type="match status" value="1"/>
</dbReference>
<dbReference type="GO" id="GO:0030272">
    <property type="term" value="F:5-formyltetrahydrofolate cyclo-ligase activity"/>
    <property type="evidence" value="ECO:0007669"/>
    <property type="project" value="UniProtKB-EC"/>
</dbReference>
<protein>
    <recommendedName>
        <fullName evidence="5">5-formyltetrahydrofolate cyclo-ligase</fullName>
        <ecNumber evidence="5">6.3.3.2</ecNumber>
    </recommendedName>
</protein>
<dbReference type="GO" id="GO:0035999">
    <property type="term" value="P:tetrahydrofolate interconversion"/>
    <property type="evidence" value="ECO:0007669"/>
    <property type="project" value="TreeGrafter"/>
</dbReference>
<evidence type="ECO:0000313" key="6">
    <source>
        <dbReference type="EMBL" id="CPR19322.1"/>
    </source>
</evidence>
<evidence type="ECO:0000256" key="1">
    <source>
        <dbReference type="ARBA" id="ARBA00010638"/>
    </source>
</evidence>
<dbReference type="SUPFAM" id="SSF100950">
    <property type="entry name" value="NagB/RpiA/CoA transferase-like"/>
    <property type="match status" value="1"/>
</dbReference>
<dbReference type="Proteomes" id="UP000033187">
    <property type="component" value="Chromosome 1"/>
</dbReference>
<dbReference type="GO" id="GO:0046872">
    <property type="term" value="F:metal ion binding"/>
    <property type="evidence" value="ECO:0007669"/>
    <property type="project" value="UniProtKB-KW"/>
</dbReference>
<comment type="similarity">
    <text evidence="1 5">Belongs to the 5-formyltetrahydrofolate cyclo-ligase family.</text>
</comment>
<keyword evidence="6" id="KW-0436">Ligase</keyword>
<dbReference type="KEGG" id="fiy:BN1229_v1_2110"/>
<gene>
    <name evidence="6" type="ORF">YBN1229_v1_2110</name>
</gene>
<dbReference type="InterPro" id="IPR037171">
    <property type="entry name" value="NagB/RpiA_transferase-like"/>
</dbReference>
<keyword evidence="5" id="KW-0460">Magnesium</keyword>
<evidence type="ECO:0000256" key="2">
    <source>
        <dbReference type="ARBA" id="ARBA00022741"/>
    </source>
</evidence>
<dbReference type="EC" id="6.3.3.2" evidence="5"/>
<dbReference type="OrthoDB" id="9801938at2"/>
<reference evidence="7" key="1">
    <citation type="submission" date="2015-02" db="EMBL/GenBank/DDBJ databases">
        <authorList>
            <person name="Chooi Y.-H."/>
        </authorList>
    </citation>
    <scope>NUCLEOTIDE SEQUENCE [LARGE SCALE GENOMIC DNA]</scope>
    <source>
        <strain evidence="7">strain Y</strain>
    </source>
</reference>
<evidence type="ECO:0000256" key="3">
    <source>
        <dbReference type="ARBA" id="ARBA00022840"/>
    </source>
</evidence>
<organism evidence="6 7">
    <name type="scientific">Candidatus Filomicrobium marinum</name>
    <dbReference type="NCBI Taxonomy" id="1608628"/>
    <lineage>
        <taxon>Bacteria</taxon>
        <taxon>Pseudomonadati</taxon>
        <taxon>Pseudomonadota</taxon>
        <taxon>Alphaproteobacteria</taxon>
        <taxon>Hyphomicrobiales</taxon>
        <taxon>Hyphomicrobiaceae</taxon>
        <taxon>Filomicrobium</taxon>
    </lineage>
</organism>
<name>A0A0D6JG30_9HYPH</name>
<dbReference type="EMBL" id="LN829119">
    <property type="protein sequence ID" value="CPR19322.1"/>
    <property type="molecule type" value="Genomic_DNA"/>
</dbReference>
<sequence length="202" mass="22851">MMTTDPTRAWRRETRERILAQRNALSVAERERLSEHVIANLDCEFRTLDCRVLGLYWPIKCEIDVRHWANQLSKISGIKLALPVVVEKKAPLEYWEWAMGDPMVRGVWNIPVPAIKKQITPDVVISPLVGFSGSYRLGYGGGFFDRTLASLKPRPYAIGIGFDMFACPDFVAQPHDIAMDTIITETRSTNDCDTPQLGRISS</sequence>
<evidence type="ECO:0000256" key="5">
    <source>
        <dbReference type="RuleBase" id="RU361279"/>
    </source>
</evidence>
<dbReference type="AlphaFoldDB" id="A0A0D6JG30"/>
<dbReference type="PANTHER" id="PTHR23407">
    <property type="entry name" value="ATPASE INHIBITOR/5-FORMYLTETRAHYDROFOLATE CYCLO-LIGASE"/>
    <property type="match status" value="1"/>
</dbReference>
<accession>A0A0D6JG30</accession>
<proteinExistence type="inferred from homology"/>
<dbReference type="PANTHER" id="PTHR23407:SF1">
    <property type="entry name" value="5-FORMYLTETRAHYDROFOLATE CYCLO-LIGASE"/>
    <property type="match status" value="1"/>
</dbReference>
<feature type="binding site" evidence="4">
    <location>
        <position position="62"/>
    </location>
    <ligand>
        <name>substrate</name>
    </ligand>
</feature>
<dbReference type="NCBIfam" id="TIGR02727">
    <property type="entry name" value="MTHFS_bact"/>
    <property type="match status" value="1"/>
</dbReference>
<dbReference type="KEGG" id="fil:BN1229_v1_2110"/>
<comment type="catalytic activity">
    <reaction evidence="5">
        <text>(6S)-5-formyl-5,6,7,8-tetrahydrofolate + ATP = (6R)-5,10-methenyltetrahydrofolate + ADP + phosphate</text>
        <dbReference type="Rhea" id="RHEA:10488"/>
        <dbReference type="ChEBI" id="CHEBI:30616"/>
        <dbReference type="ChEBI" id="CHEBI:43474"/>
        <dbReference type="ChEBI" id="CHEBI:57455"/>
        <dbReference type="ChEBI" id="CHEBI:57457"/>
        <dbReference type="ChEBI" id="CHEBI:456216"/>
        <dbReference type="EC" id="6.3.3.2"/>
    </reaction>
</comment>
<comment type="cofactor">
    <cofactor evidence="5">
        <name>Mg(2+)</name>
        <dbReference type="ChEBI" id="CHEBI:18420"/>
    </cofactor>
</comment>
<keyword evidence="5" id="KW-0479">Metal-binding</keyword>
<evidence type="ECO:0000256" key="4">
    <source>
        <dbReference type="PIRSR" id="PIRSR006806-1"/>
    </source>
</evidence>
<dbReference type="InterPro" id="IPR002698">
    <property type="entry name" value="FTHF_cligase"/>
</dbReference>
<keyword evidence="3 5" id="KW-0067">ATP-binding</keyword>
<keyword evidence="2 5" id="KW-0547">Nucleotide-binding</keyword>
<dbReference type="RefSeq" id="WP_046478153.1">
    <property type="nucleotide sequence ID" value="NZ_LN829118.1"/>
</dbReference>
<evidence type="ECO:0000313" key="7">
    <source>
        <dbReference type="Proteomes" id="UP000033187"/>
    </source>
</evidence>
<dbReference type="InterPro" id="IPR024185">
    <property type="entry name" value="FTHF_cligase-like_sf"/>
</dbReference>
<dbReference type="GO" id="GO:0009396">
    <property type="term" value="P:folic acid-containing compound biosynthetic process"/>
    <property type="evidence" value="ECO:0007669"/>
    <property type="project" value="TreeGrafter"/>
</dbReference>
<dbReference type="GO" id="GO:0005524">
    <property type="term" value="F:ATP binding"/>
    <property type="evidence" value="ECO:0007669"/>
    <property type="project" value="UniProtKB-KW"/>
</dbReference>